<protein>
    <submittedName>
        <fullName evidence="3">Uncharacterized protein LOC108739603 isoform X1</fullName>
    </submittedName>
</protein>
<dbReference type="OrthoDB" id="7697863at2759"/>
<proteinExistence type="predicted"/>
<organism evidence="2 3">
    <name type="scientific">Agrilus planipennis</name>
    <name type="common">Emerald ash borer</name>
    <name type="synonym">Agrilus marcopoli</name>
    <dbReference type="NCBI Taxonomy" id="224129"/>
    <lineage>
        <taxon>Eukaryota</taxon>
        <taxon>Metazoa</taxon>
        <taxon>Ecdysozoa</taxon>
        <taxon>Arthropoda</taxon>
        <taxon>Hexapoda</taxon>
        <taxon>Insecta</taxon>
        <taxon>Pterygota</taxon>
        <taxon>Neoptera</taxon>
        <taxon>Endopterygota</taxon>
        <taxon>Coleoptera</taxon>
        <taxon>Polyphaga</taxon>
        <taxon>Elateriformia</taxon>
        <taxon>Buprestoidea</taxon>
        <taxon>Buprestidae</taxon>
        <taxon>Agrilinae</taxon>
        <taxon>Agrilus</taxon>
    </lineage>
</organism>
<gene>
    <name evidence="3" type="primary">LOC108739603</name>
</gene>
<dbReference type="InParanoid" id="A0A1W4WYX8"/>
<feature type="compositionally biased region" description="Basic and acidic residues" evidence="1">
    <location>
        <begin position="359"/>
        <end position="382"/>
    </location>
</feature>
<dbReference type="GeneID" id="108739603"/>
<evidence type="ECO:0000313" key="3">
    <source>
        <dbReference type="RefSeq" id="XP_018329086.1"/>
    </source>
</evidence>
<evidence type="ECO:0000256" key="1">
    <source>
        <dbReference type="SAM" id="MobiDB-lite"/>
    </source>
</evidence>
<reference evidence="3" key="1">
    <citation type="submission" date="2025-08" db="UniProtKB">
        <authorList>
            <consortium name="RefSeq"/>
        </authorList>
    </citation>
    <scope>IDENTIFICATION</scope>
    <source>
        <tissue evidence="3">Entire body</tissue>
    </source>
</reference>
<keyword evidence="2" id="KW-1185">Reference proteome</keyword>
<name>A0A1W4WYX8_AGRPL</name>
<evidence type="ECO:0000313" key="2">
    <source>
        <dbReference type="Proteomes" id="UP000192223"/>
    </source>
</evidence>
<accession>A0A1W4WYX8</accession>
<dbReference type="AlphaFoldDB" id="A0A1W4WYX8"/>
<dbReference type="KEGG" id="apln:108739603"/>
<dbReference type="RefSeq" id="XP_018329086.1">
    <property type="nucleotide sequence ID" value="XM_018473584.2"/>
</dbReference>
<dbReference type="Proteomes" id="UP000192223">
    <property type="component" value="Unplaced"/>
</dbReference>
<feature type="region of interest" description="Disordered" evidence="1">
    <location>
        <begin position="353"/>
        <end position="396"/>
    </location>
</feature>
<sequence>MAVNTAYTLVLFVDDKKDNGDLESIDMVPSFWLKYDEEDDCLKCPCYDNVTIKNKEIFSNAVRNLQPPPTTWSFHRVEIRGYSNTYAIGLQRLDKLQVKRFAFTTDDTDNDEEKQKSIEKRYRLKGSKTSGKKVEKLLSECQKHFVEKTNDSNEVQSKDVQPMKPKNKDNFAEIIDGKIICIIIISINKMQTAVLDRFNKLSHQVGTLQSEILKIKAEIQQSKNSMPAQHSLANLDGIYQIEGYDIAFENLSDFEKFDKDLKNNAELRQKCISIMYPCLNLSAKPMESILKIAKKFLKKEVLEFYTAIKERKGKKIFKTTSFYSCLYDVIISEFAKTSSHKINENQFQKDIGKMINNSKDWDGGRKDRDSKEKPQQNEDSTRNKRTISSSSSSDKE</sequence>